<evidence type="ECO:0000313" key="2">
    <source>
        <dbReference type="Proteomes" id="UP000198756"/>
    </source>
</evidence>
<dbReference type="Proteomes" id="UP000198756">
    <property type="component" value="Unassembled WGS sequence"/>
</dbReference>
<keyword evidence="2" id="KW-1185">Reference proteome</keyword>
<name>A0A1G5XF94_9BACT</name>
<proteinExistence type="predicted"/>
<protein>
    <submittedName>
        <fullName evidence="1">Uncharacterized protein</fullName>
    </submittedName>
</protein>
<dbReference type="EMBL" id="FMXE01000010">
    <property type="protein sequence ID" value="SDA68900.1"/>
    <property type="molecule type" value="Genomic_DNA"/>
</dbReference>
<evidence type="ECO:0000313" key="1">
    <source>
        <dbReference type="EMBL" id="SDA68900.1"/>
    </source>
</evidence>
<dbReference type="AlphaFoldDB" id="A0A1G5XF94"/>
<reference evidence="2" key="1">
    <citation type="submission" date="2016-10" db="EMBL/GenBank/DDBJ databases">
        <authorList>
            <person name="Varghese N."/>
            <person name="Submissions S."/>
        </authorList>
    </citation>
    <scope>NUCLEOTIDE SEQUENCE [LARGE SCALE GENOMIC DNA]</scope>
    <source>
        <strain evidence="2">DSM 22703</strain>
    </source>
</reference>
<gene>
    <name evidence="1" type="ORF">SAMN03080617_01717</name>
</gene>
<accession>A0A1G5XF94</accession>
<organism evidence="1 2">
    <name type="scientific">Algoriphagus alkaliphilus</name>
    <dbReference type="NCBI Taxonomy" id="279824"/>
    <lineage>
        <taxon>Bacteria</taxon>
        <taxon>Pseudomonadati</taxon>
        <taxon>Bacteroidota</taxon>
        <taxon>Cytophagia</taxon>
        <taxon>Cytophagales</taxon>
        <taxon>Cyclobacteriaceae</taxon>
        <taxon>Algoriphagus</taxon>
    </lineage>
</organism>
<sequence length="129" mass="15078">MLMEEREVLKAIWANFTDEELIVQHHRILSSFTPEKILRWFRFIVPALNPQERKIVHGGMKAIAPKVFFNELLEVIKAEMLEFAFANLVKSPEEKDLSNPLALDALLFFGRPEISVRFFKIPFSYSAHF</sequence>